<feature type="chain" id="PRO_5003287352" evidence="2">
    <location>
        <begin position="24"/>
        <end position="820"/>
    </location>
</feature>
<evidence type="ECO:0000259" key="3">
    <source>
        <dbReference type="Pfam" id="PF05089"/>
    </source>
</evidence>
<keyword evidence="7" id="KW-1185">Reference proteome</keyword>
<feature type="domain" description="Alpha-N-acetylglucosaminidase N-terminal" evidence="4">
    <location>
        <begin position="40"/>
        <end position="126"/>
    </location>
</feature>
<evidence type="ECO:0000313" key="7">
    <source>
        <dbReference type="Proteomes" id="UP000007799"/>
    </source>
</evidence>
<dbReference type="STRING" id="946362.F2U7C1"/>
<keyword evidence="2" id="KW-0732">Signal</keyword>
<dbReference type="AlphaFoldDB" id="F2U7C1"/>
<dbReference type="PANTHER" id="PTHR12872">
    <property type="entry name" value="ALPHA-N-ACETYLGLUCOSAMINIDASE"/>
    <property type="match status" value="1"/>
</dbReference>
<gene>
    <name evidence="6" type="ORF">PTSG_03946</name>
</gene>
<dbReference type="Proteomes" id="UP000007799">
    <property type="component" value="Unassembled WGS sequence"/>
</dbReference>
<dbReference type="InterPro" id="IPR007781">
    <property type="entry name" value="NAGLU"/>
</dbReference>
<dbReference type="Pfam" id="PF12972">
    <property type="entry name" value="NAGLU_C"/>
    <property type="match status" value="1"/>
</dbReference>
<dbReference type="RefSeq" id="XP_004994842.1">
    <property type="nucleotide sequence ID" value="XM_004994785.1"/>
</dbReference>
<dbReference type="Gene3D" id="3.30.379.10">
    <property type="entry name" value="Chitobiase/beta-hexosaminidase domain 2-like"/>
    <property type="match status" value="1"/>
</dbReference>
<protein>
    <submittedName>
        <fullName evidence="6">Lysosomal alpha-N-acetyl glucosaminidase</fullName>
    </submittedName>
</protein>
<dbReference type="FunCoup" id="F2U7C1">
    <property type="interactions" value="305"/>
</dbReference>
<name>F2U7C1_SALR5</name>
<evidence type="ECO:0000259" key="4">
    <source>
        <dbReference type="Pfam" id="PF12971"/>
    </source>
</evidence>
<dbReference type="Gene3D" id="1.20.120.670">
    <property type="entry name" value="N-acetyl-b-d-glucoasminidase"/>
    <property type="match status" value="1"/>
</dbReference>
<feature type="domain" description="Alpha-N-acetylglucosaminidase C-terminal" evidence="5">
    <location>
        <begin position="482"/>
        <end position="749"/>
    </location>
</feature>
<dbReference type="PANTHER" id="PTHR12872:SF1">
    <property type="entry name" value="ALPHA-N-ACETYLGLUCOSAMINIDASE"/>
    <property type="match status" value="1"/>
</dbReference>
<accession>F2U7C1</accession>
<dbReference type="KEGG" id="sre:PTSG_03946"/>
<dbReference type="InterPro" id="IPR024240">
    <property type="entry name" value="NAGLU_N"/>
</dbReference>
<evidence type="ECO:0000256" key="2">
    <source>
        <dbReference type="SAM" id="SignalP"/>
    </source>
</evidence>
<dbReference type="Gene3D" id="3.20.20.80">
    <property type="entry name" value="Glycosidases"/>
    <property type="match status" value="1"/>
</dbReference>
<feature type="signal peptide" evidence="2">
    <location>
        <begin position="1"/>
        <end position="23"/>
    </location>
</feature>
<dbReference type="InterPro" id="IPR024732">
    <property type="entry name" value="NAGLU_C"/>
</dbReference>
<dbReference type="GO" id="GO:0016787">
    <property type="term" value="F:hydrolase activity"/>
    <property type="evidence" value="ECO:0007669"/>
    <property type="project" value="UniProtKB-KW"/>
</dbReference>
<evidence type="ECO:0000256" key="1">
    <source>
        <dbReference type="ARBA" id="ARBA00022801"/>
    </source>
</evidence>
<sequence>MMMMRVVAVAALVLASVVVGVLGAPPKVSLSAPVHDAVAGAEGVARRVLGEEVALNIVFQEIPPNVADGHDVFEIETVDGQLVIRGNTAVAMSSGLYWYLRYYCNSQVTWGVNDSGRQINVSAQLPVVKPMVRKVNQVRFRYYMNVCTVSYSMAWWNWTRWEKELDWMALHGVNLPLAFTGQEYIWYEFYSSLGLTDSEILDYFTGPAFLAWQRMGNLKYWAAPLDKDWRTSQYNLQLKILSRARELGMVSALPGFAGHVPTAIKRIFPHANLTQTAGWANFNSTYSDVSLLQPTDPLFLQLGTKFYKMLIKAFGTDHVFQMDTYNEMQPSFTNMTLLAESNRVVYQAMANADPEAVYLMQGWLFHESYWTPEHVKVYLSGVPDDKMIILDLNTEANPVFSLTSDYFGKLWIWNMLLNYGGRRGLYGNATDISTRPLLDLHRAQGTMDGIGITPEAIENNPVMFELMLEMGWHATPPDMHDWIAAYASSRYGKRESLTQSAWQLLLEHVYDQPDIDRFHMEMVPDLSSSESRNSNTTALVQAWRLLVTAAVNGSLPITGPFSYDLVDVGRQALLNLWSDVRGMLVAHVKEYNANIDSSPSTAASHVPAIKSLFTLLLDITSDLDRLLGTDVNYLLGVWLESAKATAANADERATREFNARNQITLWGPDGEITDYAAKQWQGLVSDYYVKRWEMMHDATLSALNSSTKIDTSAPKDTLKFEQAWGNENKTYPTAPQADVVKVSAAMLQKYASSSSNYTVSTGFDVPFKDIYQGWTRDVAQLQILCDADPTCVGFNSNGYLKNSLTPSKSSPGTKFYIKNT</sequence>
<dbReference type="OrthoDB" id="64736at2759"/>
<dbReference type="InParanoid" id="F2U7C1"/>
<dbReference type="InterPro" id="IPR024733">
    <property type="entry name" value="NAGLU_tim-barrel"/>
</dbReference>
<reference evidence="6" key="1">
    <citation type="submission" date="2009-08" db="EMBL/GenBank/DDBJ databases">
        <title>Annotation of Salpingoeca rosetta.</title>
        <authorList>
            <consortium name="The Broad Institute Genome Sequencing Platform"/>
            <person name="Russ C."/>
            <person name="Cuomo C."/>
            <person name="Burger G."/>
            <person name="Gray M.W."/>
            <person name="Holland P.W.H."/>
            <person name="King N."/>
            <person name="Lang F.B.F."/>
            <person name="Roger A.J."/>
            <person name="Ruiz-Trillo I."/>
            <person name="Young S.K."/>
            <person name="Zeng Q."/>
            <person name="Gargeya S."/>
            <person name="Alvarado L."/>
            <person name="Berlin A."/>
            <person name="Chapman S.B."/>
            <person name="Chen Z."/>
            <person name="Freedman E."/>
            <person name="Gellesch M."/>
            <person name="Goldberg J."/>
            <person name="Griggs A."/>
            <person name="Gujja S."/>
            <person name="Heilman E."/>
            <person name="Heiman D."/>
            <person name="Howarth C."/>
            <person name="Mehta T."/>
            <person name="Neiman D."/>
            <person name="Pearson M."/>
            <person name="Roberts A."/>
            <person name="Saif S."/>
            <person name="Shea T."/>
            <person name="Shenoy N."/>
            <person name="Sisk P."/>
            <person name="Stolte C."/>
            <person name="Sykes S."/>
            <person name="White J."/>
            <person name="Yandava C."/>
            <person name="Haas B."/>
            <person name="Nusbaum C."/>
            <person name="Birren B."/>
        </authorList>
    </citation>
    <scope>NUCLEOTIDE SEQUENCE [LARGE SCALE GENOMIC DNA]</scope>
    <source>
        <strain evidence="6">ATCC 50818</strain>
    </source>
</reference>
<evidence type="ECO:0000313" key="6">
    <source>
        <dbReference type="EMBL" id="EGD83338.1"/>
    </source>
</evidence>
<keyword evidence="1" id="KW-0378">Hydrolase</keyword>
<feature type="domain" description="Alpha-N-acetylglucosaminidase tim-barrel" evidence="3">
    <location>
        <begin position="141"/>
        <end position="473"/>
    </location>
</feature>
<dbReference type="Pfam" id="PF05089">
    <property type="entry name" value="NAGLU"/>
    <property type="match status" value="1"/>
</dbReference>
<dbReference type="EMBL" id="GL832963">
    <property type="protein sequence ID" value="EGD83338.1"/>
    <property type="molecule type" value="Genomic_DNA"/>
</dbReference>
<dbReference type="InterPro" id="IPR029018">
    <property type="entry name" value="Hex-like_dom2"/>
</dbReference>
<dbReference type="eggNOG" id="KOG2233">
    <property type="taxonomic scope" value="Eukaryota"/>
</dbReference>
<evidence type="ECO:0000259" key="5">
    <source>
        <dbReference type="Pfam" id="PF12972"/>
    </source>
</evidence>
<dbReference type="GeneID" id="16075422"/>
<proteinExistence type="predicted"/>
<dbReference type="Pfam" id="PF12971">
    <property type="entry name" value="NAGLU_N"/>
    <property type="match status" value="1"/>
</dbReference>
<organism evidence="7">
    <name type="scientific">Salpingoeca rosetta (strain ATCC 50818 / BSB-021)</name>
    <dbReference type="NCBI Taxonomy" id="946362"/>
    <lineage>
        <taxon>Eukaryota</taxon>
        <taxon>Choanoflagellata</taxon>
        <taxon>Craspedida</taxon>
        <taxon>Salpingoecidae</taxon>
        <taxon>Salpingoeca</taxon>
    </lineage>
</organism>
<dbReference type="OMA" id="YGQPFVW"/>